<dbReference type="InterPro" id="IPR019786">
    <property type="entry name" value="Zinc_finger_PHD-type_CS"/>
</dbReference>
<dbReference type="PANTHER" id="PTHR10694:SF113">
    <property type="entry name" value="PROTEIN JUMONJI"/>
    <property type="match status" value="1"/>
</dbReference>
<sequence>MTLPKLPEQSQNQKLPSNGDPDASKLPPLGKWNIPSKTTSMSNSQNIPTIPKTSRFQKLREHRSCPSLSVEKGLEKLYEIPHVETRKIEWIGKSATISETYTTKSGWQYILKEGSVPCFEMLRSELPDPLVFYEEVEPIGRHFGAVVLQVIEGPHRSQERSVTALDPNRLQFKARKQSLRPIHVERQRKLDFYRKLYQYHSMRGDNIMDSNSQKIPSIDRRPLDLYRLRQCVLLRGGYQAVCSKKGWAQIGRELGYSKTASTSLLATLRSTYTKILADFDEHTLRAETTENVIQQKIYSKLQIVLPSSITCEATDEKRKKKRAVPSTIIADNSSKRQKITKPKVYQVIGIGTEYSRLRDVLQHKGFVTKFESLTDRKKHITKPSVSTLPNYDYSFWKNTTGIYDRSTYEALDSPLYSLTQFSEKSHLHSKQVFDRCEQRLPHALSNYQKMDVDKFERLFYQVLSDIDVPCDVDCAVDLPSRIYGSAFPKFSGEKNDTFASNSWSLNSLPLSSKSALCFLNADYGDHVSSRMDIGMLFSVKGWAVEDNFLPAVDYNHVGSSKLWYIVSPQDLEKFEQLTFVSKQKVASSSITTDAIKDTNFRESAFYQCFDGTTQAESFSSILPRIKTHSFSLPPGNNSESAFNQLSDDILLHPEVLEANHIKVRKVIQNPGSYIFKFPKTYSMNIHSGFSVSENVRFAPVSWLDYVMDSELWLAKHGILSTVNPFQLLHNIVSESRDKNLVLKARNILLPLIIDELNARDRLSRMSKNLIVCPNTFDFISDLDFSSTGASKVLLANADDCVTLSLKQFLLNSSVRDGKLHYLGQNVENNLTCVSLHLLFLNEDLDSLLQQDRARKKAVQSFPGHENGGSKEEKTQILNAYVAQIITNGKRIGFEEINMYNEALSQYDDLVSSNLKKTICEINIARSKCVRFLKGVETESHKPGPSSSHLRFSLPEIRVPEFWHSATELFRLQREIQVLPVEFPEMHDIFNLCRKVKKYQTLCETAIQKNDMKLVHDAYQSGFSLGVSSRFQKLVAKKIGETLWLEEYETIFSKRNRFHTHGTMTGGLEDLPLFLEFGLRYVRKDEHLEKFREVKRAIISAQKVLHNVKSLFKKKNSKIPVERLQELFSEMTENQNLVNPRLSEVIKAVLDAFEGSKQSCAMAFARLNTNDRFLSQLTTGATVEALFDSGIMENFDGSAGDKRLTQQEVPNRSIFSKHIKDCKAWLHALFSTVPKRQSWTKVVQATEQCFGTEAETRQGPTIGTSDKDESYCFCRRGDFGSTMVACEICGEWYHMTCINKGKWSLGDTESSVFACPICCAHDVPGLNVIHYDDLQKIVMESCRLKIIPDRHVLLEVFEIFKLATQFKRNLRISVFNVNGTLRSDVPLLQLKFYLRKLMGSGVKLESEEQVLRNACREHDVARLRSFAEKGINVVTGLEISKDKPSNNIAIPSEKPTEQIKASEETKVDV</sequence>
<dbReference type="CDD" id="cd16100">
    <property type="entry name" value="ARID"/>
    <property type="match status" value="1"/>
</dbReference>
<keyword evidence="2" id="KW-0479">Metal-binding</keyword>
<dbReference type="SMART" id="SM01014">
    <property type="entry name" value="ARID"/>
    <property type="match status" value="1"/>
</dbReference>
<dbReference type="EMBL" id="LN736364">
    <property type="protein sequence ID" value="CEP62487.1"/>
    <property type="molecule type" value="Genomic_DNA"/>
</dbReference>
<evidence type="ECO:0000256" key="1">
    <source>
        <dbReference type="ARBA" id="ARBA00004123"/>
    </source>
</evidence>
<dbReference type="InterPro" id="IPR011011">
    <property type="entry name" value="Znf_FYVE_PHD"/>
</dbReference>
<dbReference type="PROSITE" id="PS01359">
    <property type="entry name" value="ZF_PHD_1"/>
    <property type="match status" value="1"/>
</dbReference>
<dbReference type="Pfam" id="PF01388">
    <property type="entry name" value="ARID"/>
    <property type="match status" value="1"/>
</dbReference>
<dbReference type="PANTHER" id="PTHR10694">
    <property type="entry name" value="LYSINE-SPECIFIC DEMETHYLASE"/>
    <property type="match status" value="1"/>
</dbReference>
<dbReference type="SUPFAM" id="SSF46774">
    <property type="entry name" value="ARID-like"/>
    <property type="match status" value="1"/>
</dbReference>
<evidence type="ECO:0000259" key="8">
    <source>
        <dbReference type="PROSITE" id="PS51184"/>
    </source>
</evidence>
<dbReference type="SMART" id="SM00558">
    <property type="entry name" value="JmjC"/>
    <property type="match status" value="1"/>
</dbReference>
<dbReference type="InterPro" id="IPR036431">
    <property type="entry name" value="ARID_dom_sf"/>
</dbReference>
<dbReference type="PROSITE" id="PS51011">
    <property type="entry name" value="ARID"/>
    <property type="match status" value="1"/>
</dbReference>
<dbReference type="GO" id="GO:0005634">
    <property type="term" value="C:nucleus"/>
    <property type="evidence" value="ECO:0007669"/>
    <property type="project" value="UniProtKB-SubCell"/>
</dbReference>
<evidence type="ECO:0000313" key="10">
    <source>
        <dbReference type="Proteomes" id="UP000054304"/>
    </source>
</evidence>
<dbReference type="Gene3D" id="1.10.150.60">
    <property type="entry name" value="ARID DNA-binding domain"/>
    <property type="match status" value="1"/>
</dbReference>
<feature type="region of interest" description="Disordered" evidence="6">
    <location>
        <begin position="1444"/>
        <end position="1468"/>
    </location>
</feature>
<dbReference type="InterPro" id="IPR019787">
    <property type="entry name" value="Znf_PHD-finger"/>
</dbReference>
<dbReference type="InterPro" id="IPR001606">
    <property type="entry name" value="ARID_dom"/>
</dbReference>
<evidence type="ECO:0000256" key="6">
    <source>
        <dbReference type="SAM" id="MobiDB-lite"/>
    </source>
</evidence>
<reference evidence="9 10" key="1">
    <citation type="submission" date="2014-12" db="EMBL/GenBank/DDBJ databases">
        <authorList>
            <person name="Neuveglise Cecile"/>
        </authorList>
    </citation>
    <scope>NUCLEOTIDE SEQUENCE [LARGE SCALE GENOMIC DNA]</scope>
    <source>
        <strain evidence="9 10">CBS 12615</strain>
    </source>
</reference>
<dbReference type="RefSeq" id="XP_022628713.1">
    <property type="nucleotide sequence ID" value="XM_022772383.1"/>
</dbReference>
<dbReference type="SUPFAM" id="SSF57903">
    <property type="entry name" value="FYVE/PHD zinc finger"/>
    <property type="match status" value="1"/>
</dbReference>
<proteinExistence type="predicted"/>
<organism evidence="9 10">
    <name type="scientific">Lachancea lanzarotensis</name>
    <dbReference type="NCBI Taxonomy" id="1245769"/>
    <lineage>
        <taxon>Eukaryota</taxon>
        <taxon>Fungi</taxon>
        <taxon>Dikarya</taxon>
        <taxon>Ascomycota</taxon>
        <taxon>Saccharomycotina</taxon>
        <taxon>Saccharomycetes</taxon>
        <taxon>Saccharomycetales</taxon>
        <taxon>Saccharomycetaceae</taxon>
        <taxon>Lachancea</taxon>
    </lineage>
</organism>
<dbReference type="InterPro" id="IPR003347">
    <property type="entry name" value="JmjC_dom"/>
</dbReference>
<dbReference type="Pfam" id="PF02373">
    <property type="entry name" value="JmjC"/>
    <property type="match status" value="1"/>
</dbReference>
<dbReference type="SMART" id="SM00501">
    <property type="entry name" value="BRIGHT"/>
    <property type="match status" value="1"/>
</dbReference>
<feature type="compositionally biased region" description="Polar residues" evidence="6">
    <location>
        <begin position="35"/>
        <end position="54"/>
    </location>
</feature>
<accession>A0A0C7N7I2</accession>
<dbReference type="Proteomes" id="UP000054304">
    <property type="component" value="Unassembled WGS sequence"/>
</dbReference>
<evidence type="ECO:0000256" key="4">
    <source>
        <dbReference type="ARBA" id="ARBA00022833"/>
    </source>
</evidence>
<dbReference type="OrthoDB" id="1678912at2759"/>
<dbReference type="Pfam" id="PF08429">
    <property type="entry name" value="PLU-1"/>
    <property type="match status" value="1"/>
</dbReference>
<dbReference type="InterPro" id="IPR013637">
    <property type="entry name" value="Lys_sp_deMease-like_dom"/>
</dbReference>
<evidence type="ECO:0000313" key="9">
    <source>
        <dbReference type="EMBL" id="CEP62487.1"/>
    </source>
</evidence>
<feature type="domain" description="ARID" evidence="7">
    <location>
        <begin position="186"/>
        <end position="284"/>
    </location>
</feature>
<feature type="region of interest" description="Disordered" evidence="6">
    <location>
        <begin position="1"/>
        <end position="58"/>
    </location>
</feature>
<dbReference type="STRING" id="1245769.A0A0C7N7I2"/>
<dbReference type="GO" id="GO:0003677">
    <property type="term" value="F:DNA binding"/>
    <property type="evidence" value="ECO:0007669"/>
    <property type="project" value="InterPro"/>
</dbReference>
<dbReference type="SMART" id="SM00249">
    <property type="entry name" value="PHD"/>
    <property type="match status" value="1"/>
</dbReference>
<dbReference type="InterPro" id="IPR013083">
    <property type="entry name" value="Znf_RING/FYVE/PHD"/>
</dbReference>
<comment type="subcellular location">
    <subcellularLocation>
        <location evidence="1">Nucleus</location>
    </subcellularLocation>
</comment>
<dbReference type="Pfam" id="PF00628">
    <property type="entry name" value="PHD"/>
    <property type="match status" value="1"/>
</dbReference>
<dbReference type="CDD" id="cd15518">
    <property type="entry name" value="PHD_Ecm5p_Lid2p_like"/>
    <property type="match status" value="1"/>
</dbReference>
<dbReference type="GeneID" id="34685957"/>
<dbReference type="Gene3D" id="3.30.40.10">
    <property type="entry name" value="Zinc/RING finger domain, C3HC4 (zinc finger)"/>
    <property type="match status" value="1"/>
</dbReference>
<dbReference type="PROSITE" id="PS51184">
    <property type="entry name" value="JMJC"/>
    <property type="match status" value="1"/>
</dbReference>
<protein>
    <submittedName>
        <fullName evidence="9">LALA0S05e06744g1_1</fullName>
    </submittedName>
</protein>
<evidence type="ECO:0000256" key="3">
    <source>
        <dbReference type="ARBA" id="ARBA00022771"/>
    </source>
</evidence>
<keyword evidence="10" id="KW-1185">Reference proteome</keyword>
<evidence type="ECO:0000256" key="5">
    <source>
        <dbReference type="ARBA" id="ARBA00023242"/>
    </source>
</evidence>
<dbReference type="GO" id="GO:0006338">
    <property type="term" value="P:chromatin remodeling"/>
    <property type="evidence" value="ECO:0007669"/>
    <property type="project" value="TreeGrafter"/>
</dbReference>
<keyword evidence="4" id="KW-0862">Zinc</keyword>
<dbReference type="GO" id="GO:0000785">
    <property type="term" value="C:chromatin"/>
    <property type="evidence" value="ECO:0007669"/>
    <property type="project" value="TreeGrafter"/>
</dbReference>
<evidence type="ECO:0000256" key="2">
    <source>
        <dbReference type="ARBA" id="ARBA00022723"/>
    </source>
</evidence>
<dbReference type="GO" id="GO:0010468">
    <property type="term" value="P:regulation of gene expression"/>
    <property type="evidence" value="ECO:0007669"/>
    <property type="project" value="TreeGrafter"/>
</dbReference>
<dbReference type="GO" id="GO:0008270">
    <property type="term" value="F:zinc ion binding"/>
    <property type="evidence" value="ECO:0007669"/>
    <property type="project" value="UniProtKB-KW"/>
</dbReference>
<evidence type="ECO:0000259" key="7">
    <source>
        <dbReference type="PROSITE" id="PS51011"/>
    </source>
</evidence>
<keyword evidence="3" id="KW-0863">Zinc-finger</keyword>
<name>A0A0C7N7I2_9SACH</name>
<dbReference type="HOGENOM" id="CLU_250352_0_0_1"/>
<feature type="compositionally biased region" description="Basic and acidic residues" evidence="6">
    <location>
        <begin position="1453"/>
        <end position="1468"/>
    </location>
</feature>
<dbReference type="Gene3D" id="2.60.120.650">
    <property type="entry name" value="Cupin"/>
    <property type="match status" value="1"/>
</dbReference>
<keyword evidence="5" id="KW-0539">Nucleus</keyword>
<feature type="domain" description="JmjC" evidence="8">
    <location>
        <begin position="497"/>
        <end position="714"/>
    </location>
</feature>
<dbReference type="SUPFAM" id="SSF51197">
    <property type="entry name" value="Clavaminate synthase-like"/>
    <property type="match status" value="1"/>
</dbReference>
<gene>
    <name evidence="9" type="ORF">LALA0_S05e06744g</name>
</gene>
<dbReference type="InterPro" id="IPR001965">
    <property type="entry name" value="Znf_PHD"/>
</dbReference>